<evidence type="ECO:0000313" key="1">
    <source>
        <dbReference type="EMBL" id="MFH6767745.1"/>
    </source>
</evidence>
<organism evidence="1 2">
    <name type="scientific">Gaetbulibacter aquiaggeris</name>
    <dbReference type="NCBI Taxonomy" id="1735373"/>
    <lineage>
        <taxon>Bacteria</taxon>
        <taxon>Pseudomonadati</taxon>
        <taxon>Bacteroidota</taxon>
        <taxon>Flavobacteriia</taxon>
        <taxon>Flavobacteriales</taxon>
        <taxon>Flavobacteriaceae</taxon>
        <taxon>Gaetbulibacter</taxon>
    </lineage>
</organism>
<comment type="caution">
    <text evidence="1">The sequence shown here is derived from an EMBL/GenBank/DDBJ whole genome shotgun (WGS) entry which is preliminary data.</text>
</comment>
<proteinExistence type="predicted"/>
<reference evidence="1 2" key="1">
    <citation type="submission" date="2024-02" db="EMBL/GenBank/DDBJ databases">
        <title>A Gaetbulibacter species isolated from tidal flats and genomic insights of their niches.</title>
        <authorList>
            <person name="Ye Y."/>
        </authorList>
    </citation>
    <scope>NUCLEOTIDE SEQUENCE [LARGE SCALE GENOMIC DNA]</scope>
    <source>
        <strain evidence="1 2">KEM-8</strain>
    </source>
</reference>
<dbReference type="InterPro" id="IPR007136">
    <property type="entry name" value="DUF347"/>
</dbReference>
<dbReference type="EMBL" id="JBAWKC010000001">
    <property type="protein sequence ID" value="MFH6767745.1"/>
    <property type="molecule type" value="Genomic_DNA"/>
</dbReference>
<sequence length="34" mass="3886">MTLEKLNKVSEITLIFWLMKIVATTLGETLGDYL</sequence>
<protein>
    <submittedName>
        <fullName evidence="1">Uncharacterized protein</fullName>
    </submittedName>
</protein>
<dbReference type="Pfam" id="PF03988">
    <property type="entry name" value="DUF347"/>
    <property type="match status" value="1"/>
</dbReference>
<accession>A0ABW7MMA2</accession>
<name>A0ABW7MMA2_9FLAO</name>
<dbReference type="Proteomes" id="UP001610104">
    <property type="component" value="Unassembled WGS sequence"/>
</dbReference>
<keyword evidence="2" id="KW-1185">Reference proteome</keyword>
<evidence type="ECO:0000313" key="2">
    <source>
        <dbReference type="Proteomes" id="UP001610104"/>
    </source>
</evidence>
<gene>
    <name evidence="1" type="ORF">V8G56_03270</name>
</gene>